<comment type="caution">
    <text evidence="2">The sequence shown here is derived from an EMBL/GenBank/DDBJ whole genome shotgun (WGS) entry which is preliminary data.</text>
</comment>
<reference evidence="2 3" key="1">
    <citation type="submission" date="2020-07" db="EMBL/GenBank/DDBJ databases">
        <title>Genome of Haloechinothrix sp.</title>
        <authorList>
            <person name="Tang S.-K."/>
            <person name="Yang L."/>
            <person name="Zhu W.-Y."/>
        </authorList>
    </citation>
    <scope>NUCLEOTIDE SEQUENCE [LARGE SCALE GENOMIC DNA]</scope>
    <source>
        <strain evidence="2 3">YIM 98757</strain>
    </source>
</reference>
<evidence type="ECO:0000313" key="3">
    <source>
        <dbReference type="Proteomes" id="UP000582974"/>
    </source>
</evidence>
<sequence length="83" mass="9088">MDDDSYQRALNAQLNTTEYRHRLARKLCFGSHGELCGSDREGVEEQPGELGLVLNAVVLWNTTYLQPAAISWTAPVAGPGRDG</sequence>
<accession>A0A838A8Q8</accession>
<dbReference type="Proteomes" id="UP000582974">
    <property type="component" value="Unassembled WGS sequence"/>
</dbReference>
<protein>
    <submittedName>
        <fullName evidence="2">Tn3 family transposase</fullName>
    </submittedName>
</protein>
<dbReference type="InterPro" id="IPR002513">
    <property type="entry name" value="Tn3_Tnp_DDE_dom"/>
</dbReference>
<dbReference type="Pfam" id="PF01526">
    <property type="entry name" value="DDE_Tnp_Tn3"/>
    <property type="match status" value="1"/>
</dbReference>
<proteinExistence type="predicted"/>
<dbReference type="RefSeq" id="WP_180892944.1">
    <property type="nucleotide sequence ID" value="NZ_JACCKD010000003.1"/>
</dbReference>
<gene>
    <name evidence="2" type="ORF">H0B56_09620</name>
</gene>
<evidence type="ECO:0000259" key="1">
    <source>
        <dbReference type="Pfam" id="PF01526"/>
    </source>
</evidence>
<keyword evidence="3" id="KW-1185">Reference proteome</keyword>
<feature type="domain" description="Tn3 transposase DDE" evidence="1">
    <location>
        <begin position="2"/>
        <end position="69"/>
    </location>
</feature>
<organism evidence="2 3">
    <name type="scientific">Haloechinothrix aidingensis</name>
    <dbReference type="NCBI Taxonomy" id="2752311"/>
    <lineage>
        <taxon>Bacteria</taxon>
        <taxon>Bacillati</taxon>
        <taxon>Actinomycetota</taxon>
        <taxon>Actinomycetes</taxon>
        <taxon>Pseudonocardiales</taxon>
        <taxon>Pseudonocardiaceae</taxon>
        <taxon>Haloechinothrix</taxon>
    </lineage>
</organism>
<dbReference type="GO" id="GO:0006313">
    <property type="term" value="P:DNA transposition"/>
    <property type="evidence" value="ECO:0007669"/>
    <property type="project" value="InterPro"/>
</dbReference>
<dbReference type="GO" id="GO:0004803">
    <property type="term" value="F:transposase activity"/>
    <property type="evidence" value="ECO:0007669"/>
    <property type="project" value="InterPro"/>
</dbReference>
<evidence type="ECO:0000313" key="2">
    <source>
        <dbReference type="EMBL" id="MBA0125798.1"/>
    </source>
</evidence>
<name>A0A838A8Q8_9PSEU</name>
<dbReference type="EMBL" id="JACCKD010000003">
    <property type="protein sequence ID" value="MBA0125798.1"/>
    <property type="molecule type" value="Genomic_DNA"/>
</dbReference>
<dbReference type="AlphaFoldDB" id="A0A838A8Q8"/>